<feature type="signal peptide" evidence="1">
    <location>
        <begin position="1"/>
        <end position="16"/>
    </location>
</feature>
<organism evidence="2 3">
    <name type="scientific">Symbiodinium pilosum</name>
    <name type="common">Dinoflagellate</name>
    <dbReference type="NCBI Taxonomy" id="2952"/>
    <lineage>
        <taxon>Eukaryota</taxon>
        <taxon>Sar</taxon>
        <taxon>Alveolata</taxon>
        <taxon>Dinophyceae</taxon>
        <taxon>Suessiales</taxon>
        <taxon>Symbiodiniaceae</taxon>
        <taxon>Symbiodinium</taxon>
    </lineage>
</organism>
<keyword evidence="1" id="KW-0732">Signal</keyword>
<gene>
    <name evidence="2" type="ORF">SPIL2461_LOCUS211</name>
</gene>
<comment type="caution">
    <text evidence="2">The sequence shown here is derived from an EMBL/GenBank/DDBJ whole genome shotgun (WGS) entry which is preliminary data.</text>
</comment>
<evidence type="ECO:0000313" key="2">
    <source>
        <dbReference type="EMBL" id="CAE7151547.1"/>
    </source>
</evidence>
<proteinExistence type="predicted"/>
<accession>A0A812ILE9</accession>
<dbReference type="AlphaFoldDB" id="A0A812ILE9"/>
<evidence type="ECO:0000256" key="1">
    <source>
        <dbReference type="SAM" id="SignalP"/>
    </source>
</evidence>
<feature type="chain" id="PRO_5032605884" evidence="1">
    <location>
        <begin position="17"/>
        <end position="173"/>
    </location>
</feature>
<sequence length="173" mass="20162">MLVLHLMLMDLMVVHALRPEQDAEPSQVMSTSKSEKFEYCTVQEKHADNEFWGTGCKQLSRSDCMNSRGYCLWIPKEAQTVAAHCEKYKKPNFGWDSWEQAKKISNYDPGCKHKKAEKGCKDHPHCHWIPEYIWIPGHCEPTSDARYCDNMTEEGCSLQSQCQWIRSTTIWKK</sequence>
<name>A0A812ILE9_SYMPI</name>
<keyword evidence="3" id="KW-1185">Reference proteome</keyword>
<dbReference type="Proteomes" id="UP000649617">
    <property type="component" value="Unassembled WGS sequence"/>
</dbReference>
<evidence type="ECO:0000313" key="3">
    <source>
        <dbReference type="Proteomes" id="UP000649617"/>
    </source>
</evidence>
<reference evidence="2" key="1">
    <citation type="submission" date="2021-02" db="EMBL/GenBank/DDBJ databases">
        <authorList>
            <person name="Dougan E. K."/>
            <person name="Rhodes N."/>
            <person name="Thang M."/>
            <person name="Chan C."/>
        </authorList>
    </citation>
    <scope>NUCLEOTIDE SEQUENCE</scope>
</reference>
<protein>
    <submittedName>
        <fullName evidence="2">Uncharacterized protein</fullName>
    </submittedName>
</protein>
<dbReference type="EMBL" id="CAJNIZ010000028">
    <property type="protein sequence ID" value="CAE7151547.1"/>
    <property type="molecule type" value="Genomic_DNA"/>
</dbReference>